<dbReference type="SUPFAM" id="SSF51569">
    <property type="entry name" value="Aldolase"/>
    <property type="match status" value="1"/>
</dbReference>
<keyword evidence="3" id="KW-0963">Cytoplasm</keyword>
<dbReference type="AlphaFoldDB" id="A0A645A6S8"/>
<dbReference type="PANTHER" id="PTHR10889:SF1">
    <property type="entry name" value="DEOXYRIBOSE-PHOSPHATE ALDOLASE"/>
    <property type="match status" value="1"/>
</dbReference>
<comment type="caution">
    <text evidence="8">The sequence shown here is derived from an EMBL/GenBank/DDBJ whole genome shotgun (WGS) entry which is preliminary data.</text>
</comment>
<sequence>MKQNIANMIDHTVLKAFSSKEDVIKVCKEAKEHGFFSVCINPTHIELAKKELEGSKVKVCTVIGFPLGANTSEVKAFETKDAIAKGAHEVDMVINIGALKDKNYDLVYTDIKSVVDAANKEALVKVIIETCYLTDEEKKIACELSVKAGADYVKTSTGFGTGGSTPEDIKLMRDVVGPNVGVKASGGVRTTEDAIKVIDAGASRIGASASISIATGEKTDTIGY</sequence>
<comment type="similarity">
    <text evidence="1">Belongs to the DeoC/FbaB aldolase family. DeoC type 1 subfamily.</text>
</comment>
<dbReference type="CDD" id="cd00959">
    <property type="entry name" value="DeoC"/>
    <property type="match status" value="1"/>
</dbReference>
<dbReference type="PIRSF" id="PIRSF001357">
    <property type="entry name" value="DeoC"/>
    <property type="match status" value="1"/>
</dbReference>
<dbReference type="InterPro" id="IPR028581">
    <property type="entry name" value="DeoC_typeI"/>
</dbReference>
<keyword evidence="5" id="KW-0704">Schiff base</keyword>
<dbReference type="GO" id="GO:0005737">
    <property type="term" value="C:cytoplasm"/>
    <property type="evidence" value="ECO:0007669"/>
    <property type="project" value="InterPro"/>
</dbReference>
<evidence type="ECO:0000256" key="4">
    <source>
        <dbReference type="ARBA" id="ARBA00023239"/>
    </source>
</evidence>
<dbReference type="NCBIfam" id="TIGR00126">
    <property type="entry name" value="deoC"/>
    <property type="match status" value="1"/>
</dbReference>
<dbReference type="Gene3D" id="3.20.20.70">
    <property type="entry name" value="Aldolase class I"/>
    <property type="match status" value="1"/>
</dbReference>
<evidence type="ECO:0000256" key="5">
    <source>
        <dbReference type="ARBA" id="ARBA00023270"/>
    </source>
</evidence>
<dbReference type="EMBL" id="VSSQ01010884">
    <property type="protein sequence ID" value="MPM45464.1"/>
    <property type="molecule type" value="Genomic_DNA"/>
</dbReference>
<evidence type="ECO:0000256" key="6">
    <source>
        <dbReference type="ARBA" id="ARBA00032755"/>
    </source>
</evidence>
<accession>A0A645A6S8</accession>
<gene>
    <name evidence="8" type="primary">deoC_26</name>
    <name evidence="8" type="ORF">SDC9_92151</name>
</gene>
<dbReference type="GO" id="GO:0016052">
    <property type="term" value="P:carbohydrate catabolic process"/>
    <property type="evidence" value="ECO:0007669"/>
    <property type="project" value="TreeGrafter"/>
</dbReference>
<evidence type="ECO:0000256" key="1">
    <source>
        <dbReference type="ARBA" id="ARBA00010936"/>
    </source>
</evidence>
<dbReference type="InterPro" id="IPR002915">
    <property type="entry name" value="DeoC/FbaB/LacD_aldolase"/>
</dbReference>
<dbReference type="PANTHER" id="PTHR10889">
    <property type="entry name" value="DEOXYRIBOSE-PHOSPHATE ALDOLASE"/>
    <property type="match status" value="1"/>
</dbReference>
<dbReference type="Pfam" id="PF01791">
    <property type="entry name" value="DeoC"/>
    <property type="match status" value="1"/>
</dbReference>
<reference evidence="8" key="1">
    <citation type="submission" date="2019-08" db="EMBL/GenBank/DDBJ databases">
        <authorList>
            <person name="Kucharzyk K."/>
            <person name="Murdoch R.W."/>
            <person name="Higgins S."/>
            <person name="Loffler F."/>
        </authorList>
    </citation>
    <scope>NUCLEOTIDE SEQUENCE</scope>
</reference>
<organism evidence="8">
    <name type="scientific">bioreactor metagenome</name>
    <dbReference type="NCBI Taxonomy" id="1076179"/>
    <lineage>
        <taxon>unclassified sequences</taxon>
        <taxon>metagenomes</taxon>
        <taxon>ecological metagenomes</taxon>
    </lineage>
</organism>
<dbReference type="GO" id="GO:0004139">
    <property type="term" value="F:deoxyribose-phosphate aldolase activity"/>
    <property type="evidence" value="ECO:0007669"/>
    <property type="project" value="UniProtKB-EC"/>
</dbReference>
<evidence type="ECO:0000313" key="8">
    <source>
        <dbReference type="EMBL" id="MPM45464.1"/>
    </source>
</evidence>
<dbReference type="InterPro" id="IPR011343">
    <property type="entry name" value="DeoC"/>
</dbReference>
<keyword evidence="4 8" id="KW-0456">Lyase</keyword>
<comment type="catalytic activity">
    <reaction evidence="7">
        <text>2-deoxy-D-ribose 5-phosphate = D-glyceraldehyde 3-phosphate + acetaldehyde</text>
        <dbReference type="Rhea" id="RHEA:12821"/>
        <dbReference type="ChEBI" id="CHEBI:15343"/>
        <dbReference type="ChEBI" id="CHEBI:59776"/>
        <dbReference type="ChEBI" id="CHEBI:62877"/>
        <dbReference type="EC" id="4.1.2.4"/>
    </reaction>
</comment>
<evidence type="ECO:0000256" key="3">
    <source>
        <dbReference type="ARBA" id="ARBA00022490"/>
    </source>
</evidence>
<dbReference type="EC" id="4.1.2.4" evidence="2"/>
<name>A0A645A6S8_9ZZZZ</name>
<dbReference type="FunFam" id="3.20.20.70:FF:000044">
    <property type="entry name" value="Deoxyribose-phosphate aldolase"/>
    <property type="match status" value="1"/>
</dbReference>
<dbReference type="GO" id="GO:0009264">
    <property type="term" value="P:deoxyribonucleotide catabolic process"/>
    <property type="evidence" value="ECO:0007669"/>
    <property type="project" value="InterPro"/>
</dbReference>
<dbReference type="InterPro" id="IPR013785">
    <property type="entry name" value="Aldolase_TIM"/>
</dbReference>
<proteinExistence type="inferred from homology"/>
<dbReference type="SMART" id="SM01133">
    <property type="entry name" value="DeoC"/>
    <property type="match status" value="1"/>
</dbReference>
<evidence type="ECO:0000256" key="2">
    <source>
        <dbReference type="ARBA" id="ARBA00012515"/>
    </source>
</evidence>
<dbReference type="HAMAP" id="MF_00114">
    <property type="entry name" value="DeoC_type1"/>
    <property type="match status" value="1"/>
</dbReference>
<evidence type="ECO:0000256" key="7">
    <source>
        <dbReference type="ARBA" id="ARBA00048791"/>
    </source>
</evidence>
<protein>
    <recommendedName>
        <fullName evidence="2">deoxyribose-phosphate aldolase</fullName>
        <ecNumber evidence="2">4.1.2.4</ecNumber>
    </recommendedName>
    <alternativeName>
        <fullName evidence="6">2-deoxy-D-ribose 5-phosphate aldolase</fullName>
    </alternativeName>
</protein>